<dbReference type="AlphaFoldDB" id="A0A8C6TVL3"/>
<keyword evidence="6" id="KW-1185">Reference proteome</keyword>
<name>A0A8C6TVL3_9GOBI</name>
<dbReference type="PROSITE" id="PS00973">
    <property type="entry name" value="USP_2"/>
    <property type="match status" value="1"/>
</dbReference>
<feature type="domain" description="USP" evidence="4">
    <location>
        <begin position="50"/>
        <end position="363"/>
    </location>
</feature>
<dbReference type="PANTHER" id="PTHR21646">
    <property type="entry name" value="UBIQUITIN CARBOXYL-TERMINAL HYDROLASE"/>
    <property type="match status" value="1"/>
</dbReference>
<dbReference type="GO" id="GO:0004843">
    <property type="term" value="F:cysteine-type deubiquitinase activity"/>
    <property type="evidence" value="ECO:0007669"/>
    <property type="project" value="UniProtKB-EC"/>
</dbReference>
<accession>A0A8C6TVL3</accession>
<evidence type="ECO:0000256" key="3">
    <source>
        <dbReference type="ARBA" id="ARBA00022801"/>
    </source>
</evidence>
<keyword evidence="3" id="KW-0378">Hydrolase</keyword>
<evidence type="ECO:0000256" key="1">
    <source>
        <dbReference type="ARBA" id="ARBA00000707"/>
    </source>
</evidence>
<dbReference type="Proteomes" id="UP000694523">
    <property type="component" value="Unplaced"/>
</dbReference>
<protein>
    <recommendedName>
        <fullName evidence="2">ubiquitinyl hydrolase 1</fullName>
        <ecNumber evidence="2">3.4.19.12</ecNumber>
    </recommendedName>
</protein>
<dbReference type="CDD" id="cd02674">
    <property type="entry name" value="Peptidase_C19R"/>
    <property type="match status" value="1"/>
</dbReference>
<sequence length="363" mass="41150">RVHLYPPEVTVPQTPPVAAKVYSKVEIVRPSAAKLRNLNPTFGGLGVSLTGLRNLGNTCYMNSILQCLCNTPFSGRCKVCVGVHVALVLFVEQNPFVSSDSPRDFKITIGKINDQFSGCDQQDSQELLLFLMDGLHEDLNKVPLKRYKEEENDHLDDVAAADLAWSKHKALNESIIVALFQGQFKSTVQCLTCHRKSRTFETFMYLSLPLASTSKCSLQDCLRLFSKEERLTDNNKVFCRHCKAHRDSTKKLEIWKVPPIVLVHLKRFSYEGRWKQKLQTSVDFPLDSLDLCQYMIGPKQNLKKYSLYGVSNHYGGLDGGHYTAYCKNAVKQRWFKFDDHEVSELSTSSVKSSAAYILFYSAL</sequence>
<dbReference type="InterPro" id="IPR028889">
    <property type="entry name" value="USP"/>
</dbReference>
<evidence type="ECO:0000256" key="2">
    <source>
        <dbReference type="ARBA" id="ARBA00012759"/>
    </source>
</evidence>
<dbReference type="EC" id="3.4.19.12" evidence="2"/>
<evidence type="ECO:0000259" key="4">
    <source>
        <dbReference type="PROSITE" id="PS50235"/>
    </source>
</evidence>
<dbReference type="GO" id="GO:0016579">
    <property type="term" value="P:protein deubiquitination"/>
    <property type="evidence" value="ECO:0007669"/>
    <property type="project" value="InterPro"/>
</dbReference>
<evidence type="ECO:0000313" key="5">
    <source>
        <dbReference type="Ensembl" id="ENSNMLP00000026167.1"/>
    </source>
</evidence>
<evidence type="ECO:0000313" key="6">
    <source>
        <dbReference type="Proteomes" id="UP000694523"/>
    </source>
</evidence>
<comment type="catalytic activity">
    <reaction evidence="1">
        <text>Thiol-dependent hydrolysis of ester, thioester, amide, peptide and isopeptide bonds formed by the C-terminal Gly of ubiquitin (a 76-residue protein attached to proteins as an intracellular targeting signal).</text>
        <dbReference type="EC" id="3.4.19.12"/>
    </reaction>
</comment>
<reference evidence="5" key="1">
    <citation type="submission" date="2025-08" db="UniProtKB">
        <authorList>
            <consortium name="Ensembl"/>
        </authorList>
    </citation>
    <scope>IDENTIFICATION</scope>
</reference>
<dbReference type="PANTHER" id="PTHR21646:SF27">
    <property type="entry name" value="UBIQUITIN CARBOXYL-TERMINAL HYDROLASE 8"/>
    <property type="match status" value="1"/>
</dbReference>
<reference evidence="5" key="2">
    <citation type="submission" date="2025-09" db="UniProtKB">
        <authorList>
            <consortium name="Ensembl"/>
        </authorList>
    </citation>
    <scope>IDENTIFICATION</scope>
</reference>
<dbReference type="SUPFAM" id="SSF54001">
    <property type="entry name" value="Cysteine proteinases"/>
    <property type="match status" value="1"/>
</dbReference>
<organism evidence="5 6">
    <name type="scientific">Neogobius melanostomus</name>
    <name type="common">round goby</name>
    <dbReference type="NCBI Taxonomy" id="47308"/>
    <lineage>
        <taxon>Eukaryota</taxon>
        <taxon>Metazoa</taxon>
        <taxon>Chordata</taxon>
        <taxon>Craniata</taxon>
        <taxon>Vertebrata</taxon>
        <taxon>Euteleostomi</taxon>
        <taxon>Actinopterygii</taxon>
        <taxon>Neopterygii</taxon>
        <taxon>Teleostei</taxon>
        <taxon>Neoteleostei</taxon>
        <taxon>Acanthomorphata</taxon>
        <taxon>Gobiaria</taxon>
        <taxon>Gobiiformes</taxon>
        <taxon>Gobioidei</taxon>
        <taxon>Gobiidae</taxon>
        <taxon>Benthophilinae</taxon>
        <taxon>Neogobiini</taxon>
        <taxon>Neogobius</taxon>
    </lineage>
</organism>
<proteinExistence type="predicted"/>
<dbReference type="PROSITE" id="PS00972">
    <property type="entry name" value="USP_1"/>
    <property type="match status" value="1"/>
</dbReference>
<dbReference type="InterPro" id="IPR038765">
    <property type="entry name" value="Papain-like_cys_pep_sf"/>
</dbReference>
<dbReference type="InterPro" id="IPR018200">
    <property type="entry name" value="USP_CS"/>
</dbReference>
<dbReference type="Ensembl" id="ENSNMLT00000029235.1">
    <property type="protein sequence ID" value="ENSNMLP00000026167.1"/>
    <property type="gene ID" value="ENSNMLG00000016635.1"/>
</dbReference>
<dbReference type="Pfam" id="PF00443">
    <property type="entry name" value="UCH"/>
    <property type="match status" value="1"/>
</dbReference>
<dbReference type="InterPro" id="IPR050185">
    <property type="entry name" value="Ub_carboxyl-term_hydrolase"/>
</dbReference>
<dbReference type="Gene3D" id="3.90.70.10">
    <property type="entry name" value="Cysteine proteinases"/>
    <property type="match status" value="1"/>
</dbReference>
<dbReference type="PROSITE" id="PS50235">
    <property type="entry name" value="USP_3"/>
    <property type="match status" value="1"/>
</dbReference>
<dbReference type="InterPro" id="IPR001394">
    <property type="entry name" value="Peptidase_C19_UCH"/>
</dbReference>